<name>A0A1C4YN99_9ACTN</name>
<dbReference type="SUPFAM" id="SSF56574">
    <property type="entry name" value="Serpins"/>
    <property type="match status" value="2"/>
</dbReference>
<dbReference type="PANTHER" id="PTHR11461">
    <property type="entry name" value="SERINE PROTEASE INHIBITOR, SERPIN"/>
    <property type="match status" value="1"/>
</dbReference>
<reference evidence="2 3" key="1">
    <citation type="submission" date="2016-06" db="EMBL/GenBank/DDBJ databases">
        <authorList>
            <person name="Kjaerup R.B."/>
            <person name="Dalgaard T.S."/>
            <person name="Juul-Madsen H.R."/>
        </authorList>
    </citation>
    <scope>NUCLEOTIDE SEQUENCE [LARGE SCALE GENOMIC DNA]</scope>
    <source>
        <strain evidence="2 3">DSM 43821</strain>
    </source>
</reference>
<dbReference type="GO" id="GO:0005615">
    <property type="term" value="C:extracellular space"/>
    <property type="evidence" value="ECO:0007669"/>
    <property type="project" value="InterPro"/>
</dbReference>
<dbReference type="InterPro" id="IPR036186">
    <property type="entry name" value="Serpin_sf"/>
</dbReference>
<evidence type="ECO:0000259" key="1">
    <source>
        <dbReference type="Pfam" id="PF00079"/>
    </source>
</evidence>
<evidence type="ECO:0000313" key="3">
    <source>
        <dbReference type="Proteomes" id="UP000198228"/>
    </source>
</evidence>
<sequence>MSSTPANALTANWAALIDDRQTVLSGAGAYPLLALLARHAAGPARDELSAVAPDATPYDLAASPTTRLALGFWARRELRLNPAWLRAVPASMRGELTGDRAVDQPVLDRWASTHTDGQIPKMPITVTPDTALVLASALSVLTGWAAPFQEGWCEPRQGPWQGRRLVGLHRYGGDPRALRVADTPAGPVSLLTVAGAADVDVVLALGAPGRPAGAVLPAAIRALAGGPTLPDTAGPGVTEETVEAFDDRPQLAVHTVAFRVDADHDLLDRAELYGLAAATRRDADNFPGIAPLLYVSQARQTVTAEFSATGFRAAAVTAVAIAPGSAPPRHRARARRVSFDVDRPFGFLAVHRPTGLVLVAGWVTEPTPR</sequence>
<gene>
    <name evidence="2" type="ORF">GA0074696_3510</name>
</gene>
<dbReference type="Gene3D" id="3.30.497.10">
    <property type="entry name" value="Antithrombin, subunit I, domain 2"/>
    <property type="match status" value="2"/>
</dbReference>
<dbReference type="Proteomes" id="UP000198228">
    <property type="component" value="Chromosome I"/>
</dbReference>
<dbReference type="GO" id="GO:0004867">
    <property type="term" value="F:serine-type endopeptidase inhibitor activity"/>
    <property type="evidence" value="ECO:0007669"/>
    <property type="project" value="InterPro"/>
</dbReference>
<protein>
    <submittedName>
        <fullName evidence="2">Serine protease inhibitor</fullName>
    </submittedName>
</protein>
<dbReference type="Pfam" id="PF00079">
    <property type="entry name" value="Serpin"/>
    <property type="match status" value="1"/>
</dbReference>
<dbReference type="InterPro" id="IPR000215">
    <property type="entry name" value="Serpin_fam"/>
</dbReference>
<dbReference type="AlphaFoldDB" id="A0A1C4YN99"/>
<dbReference type="InterPro" id="IPR023796">
    <property type="entry name" value="Serpin_dom"/>
</dbReference>
<proteinExistence type="predicted"/>
<accession>A0A1C4YN99</accession>
<dbReference type="PANTHER" id="PTHR11461:SF211">
    <property type="entry name" value="GH10112P-RELATED"/>
    <property type="match status" value="1"/>
</dbReference>
<evidence type="ECO:0000313" key="2">
    <source>
        <dbReference type="EMBL" id="SCF21801.1"/>
    </source>
</evidence>
<dbReference type="RefSeq" id="WP_088962080.1">
    <property type="nucleotide sequence ID" value="NZ_LT607410.1"/>
</dbReference>
<organism evidence="2 3">
    <name type="scientific">Micromonospora purpureochromogenes</name>
    <dbReference type="NCBI Taxonomy" id="47872"/>
    <lineage>
        <taxon>Bacteria</taxon>
        <taxon>Bacillati</taxon>
        <taxon>Actinomycetota</taxon>
        <taxon>Actinomycetes</taxon>
        <taxon>Micromonosporales</taxon>
        <taxon>Micromonosporaceae</taxon>
        <taxon>Micromonospora</taxon>
    </lineage>
</organism>
<dbReference type="InterPro" id="IPR042178">
    <property type="entry name" value="Serpin_sf_1"/>
</dbReference>
<feature type="domain" description="Serpin" evidence="1">
    <location>
        <begin position="256"/>
        <end position="366"/>
    </location>
</feature>
<dbReference type="EMBL" id="LT607410">
    <property type="protein sequence ID" value="SCF21801.1"/>
    <property type="molecule type" value="Genomic_DNA"/>
</dbReference>